<reference evidence="3 4" key="1">
    <citation type="submission" date="2011-02" db="EMBL/GenBank/DDBJ databases">
        <authorList>
            <person name="Muzny D."/>
            <person name="Qin X."/>
            <person name="Buhay C."/>
            <person name="Dugan-Rocha S."/>
            <person name="Ding Y."/>
            <person name="Chen G."/>
            <person name="Hawes A."/>
            <person name="Holder M."/>
            <person name="Jhangiani S."/>
            <person name="Johnson A."/>
            <person name="Khan Z."/>
            <person name="Li Z."/>
            <person name="Liu W."/>
            <person name="Liu X."/>
            <person name="Perez L."/>
            <person name="Shen H."/>
            <person name="Wang Q."/>
            <person name="Watt J."/>
            <person name="Xi L."/>
            <person name="Xin Y."/>
            <person name="Zhou J."/>
            <person name="Deng J."/>
            <person name="Jiang H."/>
            <person name="Liu Y."/>
            <person name="Qu J."/>
            <person name="Song X.-Z."/>
            <person name="Zhang L."/>
            <person name="Villasana D."/>
            <person name="Johnson A."/>
            <person name="Liu J."/>
            <person name="Liyanage D."/>
            <person name="Lorensuhewa L."/>
            <person name="Robinson T."/>
            <person name="Song A."/>
            <person name="Song B.-B."/>
            <person name="Dinh H."/>
            <person name="Thornton R."/>
            <person name="Coyle M."/>
            <person name="Francisco L."/>
            <person name="Jackson L."/>
            <person name="Javaid M."/>
            <person name="Korchina V."/>
            <person name="Kovar C."/>
            <person name="Mata R."/>
            <person name="Mathew T."/>
            <person name="Ngo R."/>
            <person name="Nguyen L."/>
            <person name="Nguyen N."/>
            <person name="Okwuonu G."/>
            <person name="Ongeri F."/>
            <person name="Pham C."/>
            <person name="Simmons D."/>
            <person name="Wilczek-Boney K."/>
            <person name="Hale W."/>
            <person name="Jakkamsetti A."/>
            <person name="Pham P."/>
            <person name="Ruth R."/>
            <person name="San Lucas F."/>
            <person name="Warren J."/>
            <person name="Zhang J."/>
            <person name="Zhao Z."/>
            <person name="Zhou C."/>
            <person name="Zhu D."/>
            <person name="Lee S."/>
            <person name="Bess C."/>
            <person name="Blankenburg K."/>
            <person name="Forbes L."/>
            <person name="Fu Q."/>
            <person name="Gubbala S."/>
            <person name="Hirani K."/>
            <person name="Jayaseelan J.C."/>
            <person name="Lara F."/>
            <person name="Munidasa M."/>
            <person name="Palculict T."/>
            <person name="Patil S."/>
            <person name="Pu L.-L."/>
            <person name="Saada N."/>
            <person name="Tang L."/>
            <person name="Weissenberger G."/>
            <person name="Zhu Y."/>
            <person name="Hemphill L."/>
            <person name="Shang Y."/>
            <person name="Youmans B."/>
            <person name="Ayvaz T."/>
            <person name="Ross M."/>
            <person name="Santibanez J."/>
            <person name="Aqrawi P."/>
            <person name="Gross S."/>
            <person name="Joshi V."/>
            <person name="Fowler G."/>
            <person name="Nazareth L."/>
            <person name="Reid J."/>
            <person name="Worley K."/>
            <person name="Petrosino J."/>
            <person name="Highlander S."/>
            <person name="Gibbs R."/>
        </authorList>
    </citation>
    <scope>NUCLEOTIDE SEQUENCE [LARGE SCALE GENOMIC DNA]</scope>
    <source>
        <strain evidence="3 4">DSM 15829</strain>
    </source>
</reference>
<dbReference type="Proteomes" id="UP000005947">
    <property type="component" value="Unassembled WGS sequence"/>
</dbReference>
<feature type="transmembrane region" description="Helical" evidence="1">
    <location>
        <begin position="32"/>
        <end position="49"/>
    </location>
</feature>
<dbReference type="InterPro" id="IPR012429">
    <property type="entry name" value="HGSNAT_cat"/>
</dbReference>
<name>F1T517_9ACTN</name>
<feature type="transmembrane region" description="Helical" evidence="1">
    <location>
        <begin position="184"/>
        <end position="205"/>
    </location>
</feature>
<feature type="transmembrane region" description="Helical" evidence="1">
    <location>
        <begin position="80"/>
        <end position="101"/>
    </location>
</feature>
<feature type="domain" description="Heparan-alpha-glucosaminide N-acetyltransferase catalytic" evidence="2">
    <location>
        <begin position="1"/>
        <end position="256"/>
    </location>
</feature>
<keyword evidence="1" id="KW-0472">Membrane</keyword>
<keyword evidence="1" id="KW-1133">Transmembrane helix</keyword>
<feature type="transmembrane region" description="Helical" evidence="1">
    <location>
        <begin position="217"/>
        <end position="236"/>
    </location>
</feature>
<proteinExistence type="predicted"/>
<accession>F1T517</accession>
<feature type="transmembrane region" description="Helical" evidence="1">
    <location>
        <begin position="7"/>
        <end position="26"/>
    </location>
</feature>
<gene>
    <name evidence="3" type="ORF">HMPREF0091_10730</name>
</gene>
<protein>
    <recommendedName>
        <fullName evidence="2">Heparan-alpha-glucosaminide N-acetyltransferase catalytic domain-containing protein</fullName>
    </recommendedName>
</protein>
<feature type="transmembrane region" description="Helical" evidence="1">
    <location>
        <begin position="122"/>
        <end position="142"/>
    </location>
</feature>
<keyword evidence="4" id="KW-1185">Reference proteome</keyword>
<evidence type="ECO:0000256" key="1">
    <source>
        <dbReference type="SAM" id="Phobius"/>
    </source>
</evidence>
<evidence type="ECO:0000313" key="3">
    <source>
        <dbReference type="EMBL" id="EGF23783.1"/>
    </source>
</evidence>
<evidence type="ECO:0000259" key="2">
    <source>
        <dbReference type="Pfam" id="PF07786"/>
    </source>
</evidence>
<organism evidence="3 4">
    <name type="scientific">Fannyhessea vaginae DSM 15829</name>
    <dbReference type="NCBI Taxonomy" id="525256"/>
    <lineage>
        <taxon>Bacteria</taxon>
        <taxon>Bacillati</taxon>
        <taxon>Actinomycetota</taxon>
        <taxon>Coriobacteriia</taxon>
        <taxon>Coriobacteriales</taxon>
        <taxon>Atopobiaceae</taxon>
        <taxon>Fannyhessea</taxon>
    </lineage>
</organism>
<keyword evidence="1" id="KW-0812">Transmembrane</keyword>
<feature type="transmembrane region" description="Helical" evidence="1">
    <location>
        <begin position="56"/>
        <end position="74"/>
    </location>
</feature>
<sequence>MIAFHASYDLVSLYGVSLTWFVFPYIDLWRNSIAWVFIFLAGMMCSYSVHKIKRCIVYLVCAFMIYVVTTLVAVDIPINFGIIFCLGMSTAVVTLVSYMLLRVVKTAAFVKLSAVVPSFTGNVGTFILLCVMLGLFGITYHIPHGYISFFQYTWRLPAYLYSSYITAAFGFAPSYFQSGDYYPIFPYLFLYSGGALAGWLSKSYMMTLQTARRCKESVTLAHCSPGALLFYGLTFVKNLLALMGRHSLQIYVLHQPLLCVLIFLCMSRSA</sequence>
<feature type="transmembrane region" description="Helical" evidence="1">
    <location>
        <begin position="248"/>
        <end position="266"/>
    </location>
</feature>
<comment type="caution">
    <text evidence="3">The sequence shown here is derived from an EMBL/GenBank/DDBJ whole genome shotgun (WGS) entry which is preliminary data.</text>
</comment>
<dbReference type="eggNOG" id="COG3503">
    <property type="taxonomic scope" value="Bacteria"/>
</dbReference>
<dbReference type="Pfam" id="PF07786">
    <property type="entry name" value="HGSNAT_cat"/>
    <property type="match status" value="1"/>
</dbReference>
<dbReference type="EMBL" id="ACGK02000001">
    <property type="protein sequence ID" value="EGF23783.1"/>
    <property type="molecule type" value="Genomic_DNA"/>
</dbReference>
<dbReference type="AlphaFoldDB" id="F1T517"/>
<evidence type="ECO:0000313" key="4">
    <source>
        <dbReference type="Proteomes" id="UP000005947"/>
    </source>
</evidence>